<feature type="transmembrane region" description="Helical" evidence="2">
    <location>
        <begin position="45"/>
        <end position="68"/>
    </location>
</feature>
<evidence type="ECO:0000256" key="1">
    <source>
        <dbReference type="SAM" id="MobiDB-lite"/>
    </source>
</evidence>
<reference evidence="4" key="1">
    <citation type="journal article" date="2019" name="Int. J. Syst. Evol. Microbiol.">
        <title>The Global Catalogue of Microorganisms (GCM) 10K type strain sequencing project: providing services to taxonomists for standard genome sequencing and annotation.</title>
        <authorList>
            <consortium name="The Broad Institute Genomics Platform"/>
            <consortium name="The Broad Institute Genome Sequencing Center for Infectious Disease"/>
            <person name="Wu L."/>
            <person name="Ma J."/>
        </authorList>
    </citation>
    <scope>NUCLEOTIDE SEQUENCE [LARGE SCALE GENOMIC DNA]</scope>
    <source>
        <strain evidence="4">JCM 14545</strain>
    </source>
</reference>
<evidence type="ECO:0000256" key="2">
    <source>
        <dbReference type="SAM" id="Phobius"/>
    </source>
</evidence>
<dbReference type="RefSeq" id="WP_344422799.1">
    <property type="nucleotide sequence ID" value="NZ_BAAANN010000019.1"/>
</dbReference>
<dbReference type="Pfam" id="PF11755">
    <property type="entry name" value="DUF3311"/>
    <property type="match status" value="1"/>
</dbReference>
<name>A0ABP5CUA6_9PSEU</name>
<keyword evidence="2" id="KW-1133">Transmembrane helix</keyword>
<feature type="compositionally biased region" description="Basic and acidic residues" evidence="1">
    <location>
        <begin position="71"/>
        <end position="81"/>
    </location>
</feature>
<keyword evidence="2" id="KW-0812">Transmembrane</keyword>
<sequence length="92" mass="10284">MAGKPSGKVSGLQFSPWNLLLIIPLVVIVTPLFNIDHPRLFGMPFFYWFQFACVALGVLCTGIVYAATRDKRTTRPKRDALDVDDLDEGDVK</sequence>
<evidence type="ECO:0000313" key="4">
    <source>
        <dbReference type="Proteomes" id="UP001501116"/>
    </source>
</evidence>
<feature type="compositionally biased region" description="Acidic residues" evidence="1">
    <location>
        <begin position="82"/>
        <end position="92"/>
    </location>
</feature>
<keyword evidence="4" id="KW-1185">Reference proteome</keyword>
<feature type="transmembrane region" description="Helical" evidence="2">
    <location>
        <begin position="12"/>
        <end position="33"/>
    </location>
</feature>
<dbReference type="EMBL" id="BAAANN010000019">
    <property type="protein sequence ID" value="GAA1968966.1"/>
    <property type="molecule type" value="Genomic_DNA"/>
</dbReference>
<protein>
    <submittedName>
        <fullName evidence="3">DUF3311 domain-containing protein</fullName>
    </submittedName>
</protein>
<keyword evidence="2" id="KW-0472">Membrane</keyword>
<dbReference type="Proteomes" id="UP001501116">
    <property type="component" value="Unassembled WGS sequence"/>
</dbReference>
<accession>A0ABP5CUA6</accession>
<dbReference type="InterPro" id="IPR021741">
    <property type="entry name" value="DUF3311"/>
</dbReference>
<organism evidence="3 4">
    <name type="scientific">Amycolatopsis minnesotensis</name>
    <dbReference type="NCBI Taxonomy" id="337894"/>
    <lineage>
        <taxon>Bacteria</taxon>
        <taxon>Bacillati</taxon>
        <taxon>Actinomycetota</taxon>
        <taxon>Actinomycetes</taxon>
        <taxon>Pseudonocardiales</taxon>
        <taxon>Pseudonocardiaceae</taxon>
        <taxon>Amycolatopsis</taxon>
    </lineage>
</organism>
<comment type="caution">
    <text evidence="3">The sequence shown here is derived from an EMBL/GenBank/DDBJ whole genome shotgun (WGS) entry which is preliminary data.</text>
</comment>
<proteinExistence type="predicted"/>
<feature type="region of interest" description="Disordered" evidence="1">
    <location>
        <begin position="71"/>
        <end position="92"/>
    </location>
</feature>
<gene>
    <name evidence="3" type="ORF">GCM10009754_47650</name>
</gene>
<evidence type="ECO:0000313" key="3">
    <source>
        <dbReference type="EMBL" id="GAA1968966.1"/>
    </source>
</evidence>